<proteinExistence type="predicted"/>
<organism evidence="3 4">
    <name type="scientific">Lepraria neglecta</name>
    <dbReference type="NCBI Taxonomy" id="209136"/>
    <lineage>
        <taxon>Eukaryota</taxon>
        <taxon>Fungi</taxon>
        <taxon>Dikarya</taxon>
        <taxon>Ascomycota</taxon>
        <taxon>Pezizomycotina</taxon>
        <taxon>Lecanoromycetes</taxon>
        <taxon>OSLEUM clade</taxon>
        <taxon>Lecanoromycetidae</taxon>
        <taxon>Lecanorales</taxon>
        <taxon>Lecanorineae</taxon>
        <taxon>Stereocaulaceae</taxon>
        <taxon>Lepraria</taxon>
    </lineage>
</organism>
<evidence type="ECO:0000256" key="2">
    <source>
        <dbReference type="SAM" id="Phobius"/>
    </source>
</evidence>
<keyword evidence="2" id="KW-1133">Transmembrane helix</keyword>
<comment type="caution">
    <text evidence="3">The sequence shown here is derived from an EMBL/GenBank/DDBJ whole genome shotgun (WGS) entry which is preliminary data.</text>
</comment>
<keyword evidence="2" id="KW-0472">Membrane</keyword>
<accession>A0AAD9ZBB6</accession>
<feature type="transmembrane region" description="Helical" evidence="2">
    <location>
        <begin position="393"/>
        <end position="417"/>
    </location>
</feature>
<evidence type="ECO:0000256" key="1">
    <source>
        <dbReference type="SAM" id="MobiDB-lite"/>
    </source>
</evidence>
<feature type="transmembrane region" description="Helical" evidence="2">
    <location>
        <begin position="429"/>
        <end position="451"/>
    </location>
</feature>
<evidence type="ECO:0000313" key="4">
    <source>
        <dbReference type="Proteomes" id="UP001276659"/>
    </source>
</evidence>
<gene>
    <name evidence="3" type="ORF">OEA41_002061</name>
</gene>
<dbReference type="Gene3D" id="1.20.58.340">
    <property type="entry name" value="Magnesium transport protein CorA, transmembrane region"/>
    <property type="match status" value="1"/>
</dbReference>
<feature type="compositionally biased region" description="Basic and acidic residues" evidence="1">
    <location>
        <begin position="531"/>
        <end position="540"/>
    </location>
</feature>
<sequence length="540" mass="61200">MAANGSGSGDPSANLKWPYTSPYYNPMTMRASVLQELNDYLIYSGYQLGYIQLKDKKLTGDLDLQLHDDGARGTFSSSLKSQEPDVTVFFMEHIFSHRHTQDGRKGDMRFRISLDQPTWIWLLEEMKVHPKFVESLYFLLGHYATFVTYEEDGKTPESFHLLLKVPPAGHLEAAFYLRHDFKTRRNMVLVAGNDLAGHAKSLIEHLSELDGHSHPFGVVYTVIYRYFYFLEWQRRQLDHAVIMMERVTGRGAVTYSGGVPEDPDPEQFDLQNMHWIGGNQRNVIFAIGFQVKLLTYLQTAHRQFISLAQRKKITNEQIPREEKYLQEAFNSHRVTVQGVLDNCRVIGERAQWQLNAADSIINTMIAKQSQRTADESKNVAVETRRDSTSMKTIAGLTMVYLPSTFVATLFSTGFFNVTGSGSGLIVSAAIWKFIAVAAILTAITISVWVYLNKRGVPAFLHWTQIASEQDKDKSKRRPPAAKILLDLPQLPGNRVNDTVSERSIPIGDTSENQDNGEKSNRKPSVQQGDEQENRAADRMV</sequence>
<dbReference type="Proteomes" id="UP001276659">
    <property type="component" value="Unassembled WGS sequence"/>
</dbReference>
<dbReference type="EMBL" id="JASNWA010000006">
    <property type="protein sequence ID" value="KAK3174815.1"/>
    <property type="molecule type" value="Genomic_DNA"/>
</dbReference>
<keyword evidence="2" id="KW-0812">Transmembrane</keyword>
<evidence type="ECO:0000313" key="3">
    <source>
        <dbReference type="EMBL" id="KAK3174815.1"/>
    </source>
</evidence>
<protein>
    <submittedName>
        <fullName evidence="3">Uncharacterized protein</fullName>
    </submittedName>
</protein>
<dbReference type="AlphaFoldDB" id="A0AAD9ZBB6"/>
<reference evidence="3" key="1">
    <citation type="submission" date="2022-11" db="EMBL/GenBank/DDBJ databases">
        <title>Chromosomal genome sequence assembly and mating type (MAT) locus characterization of the leprose asexual lichenized fungus Lepraria neglecta (Nyl.) Erichsen.</title>
        <authorList>
            <person name="Allen J.L."/>
            <person name="Pfeffer B."/>
        </authorList>
    </citation>
    <scope>NUCLEOTIDE SEQUENCE</scope>
    <source>
        <strain evidence="3">Allen 5258</strain>
    </source>
</reference>
<feature type="region of interest" description="Disordered" evidence="1">
    <location>
        <begin position="491"/>
        <end position="540"/>
    </location>
</feature>
<keyword evidence="4" id="KW-1185">Reference proteome</keyword>
<name>A0AAD9ZBB6_9LECA</name>